<dbReference type="Pfam" id="PF13489">
    <property type="entry name" value="Methyltransf_23"/>
    <property type="match status" value="1"/>
</dbReference>
<dbReference type="InterPro" id="IPR029063">
    <property type="entry name" value="SAM-dependent_MTases_sf"/>
</dbReference>
<proteinExistence type="predicted"/>
<dbReference type="AlphaFoldDB" id="A0A8J2U1L1"/>
<gene>
    <name evidence="1" type="ORF">GCM10011369_00870</name>
</gene>
<dbReference type="GO" id="GO:0008168">
    <property type="term" value="F:methyltransferase activity"/>
    <property type="evidence" value="ECO:0007669"/>
    <property type="project" value="UniProtKB-KW"/>
</dbReference>
<dbReference type="SUPFAM" id="SSF53335">
    <property type="entry name" value="S-adenosyl-L-methionine-dependent methyltransferases"/>
    <property type="match status" value="1"/>
</dbReference>
<dbReference type="Proteomes" id="UP000619743">
    <property type="component" value="Unassembled WGS sequence"/>
</dbReference>
<organism evidence="1 2">
    <name type="scientific">Neiella marina</name>
    <dbReference type="NCBI Taxonomy" id="508461"/>
    <lineage>
        <taxon>Bacteria</taxon>
        <taxon>Pseudomonadati</taxon>
        <taxon>Pseudomonadota</taxon>
        <taxon>Gammaproteobacteria</taxon>
        <taxon>Alteromonadales</taxon>
        <taxon>Echinimonadaceae</taxon>
        <taxon>Neiella</taxon>
    </lineage>
</organism>
<accession>A0A8J2U1L1</accession>
<dbReference type="EMBL" id="BMDX01000001">
    <property type="protein sequence ID" value="GGA63378.1"/>
    <property type="molecule type" value="Genomic_DNA"/>
</dbReference>
<evidence type="ECO:0000313" key="1">
    <source>
        <dbReference type="EMBL" id="GGA63378.1"/>
    </source>
</evidence>
<reference evidence="2" key="1">
    <citation type="journal article" date="2019" name="Int. J. Syst. Evol. Microbiol.">
        <title>The Global Catalogue of Microorganisms (GCM) 10K type strain sequencing project: providing services to taxonomists for standard genome sequencing and annotation.</title>
        <authorList>
            <consortium name="The Broad Institute Genomics Platform"/>
            <consortium name="The Broad Institute Genome Sequencing Center for Infectious Disease"/>
            <person name="Wu L."/>
            <person name="Ma J."/>
        </authorList>
    </citation>
    <scope>NUCLEOTIDE SEQUENCE [LARGE SCALE GENOMIC DNA]</scope>
    <source>
        <strain evidence="2">CGMCC 1.10130</strain>
    </source>
</reference>
<sequence>MCLEQRIEHYHRDKTRDYYQCQHCQLVFVARASLPALSKERAVYDCHQNDVHDSGYRRFLGRTADPILARIANKAEGLDFGCGPGPALAAMFTEQGHPMAVYDPIFAADRTPLAKQYDFVTCTEAIEHFHYPHKEWQTLLQLVRPGGWLAIMTKLVANKERFSTWHYKLDPTHVSFFSRSTFEYLAQRDQLTLEFIDSDVMLFQTPND</sequence>
<keyword evidence="1" id="KW-0489">Methyltransferase</keyword>
<dbReference type="Gene3D" id="3.40.50.150">
    <property type="entry name" value="Vaccinia Virus protein VP39"/>
    <property type="match status" value="1"/>
</dbReference>
<keyword evidence="1" id="KW-0808">Transferase</keyword>
<evidence type="ECO:0000313" key="2">
    <source>
        <dbReference type="Proteomes" id="UP000619743"/>
    </source>
</evidence>
<keyword evidence="2" id="KW-1185">Reference proteome</keyword>
<name>A0A8J2U1L1_9GAMM</name>
<dbReference type="GO" id="GO:0032259">
    <property type="term" value="P:methylation"/>
    <property type="evidence" value="ECO:0007669"/>
    <property type="project" value="UniProtKB-KW"/>
</dbReference>
<comment type="caution">
    <text evidence="1">The sequence shown here is derived from an EMBL/GenBank/DDBJ whole genome shotgun (WGS) entry which is preliminary data.</text>
</comment>
<protein>
    <submittedName>
        <fullName evidence="1">2-polyprenyl-3-methyl-5-hydroxy-6-metoxy-1, 4-benzoquinol methylase</fullName>
    </submittedName>
</protein>